<feature type="domain" description="CMP/dCMP-type deaminase" evidence="3">
    <location>
        <begin position="2"/>
        <end position="113"/>
    </location>
</feature>
<dbReference type="PROSITE" id="PS00903">
    <property type="entry name" value="CYT_DCMP_DEAMINASES_1"/>
    <property type="match status" value="1"/>
</dbReference>
<dbReference type="EMBL" id="MUMY01000015">
    <property type="protein sequence ID" value="ONM47371.1"/>
    <property type="molecule type" value="Genomic_DNA"/>
</dbReference>
<reference evidence="4 5" key="1">
    <citation type="journal article" date="2016" name="Antonie Van Leeuwenhoek">
        <title>Nocardia donostiensis sp. nov., isolated from human respiratory specimens.</title>
        <authorList>
            <person name="Ercibengoa M."/>
            <person name="Bell M."/>
            <person name="Marimon J.M."/>
            <person name="Humrighouse B."/>
            <person name="Klenk H.P."/>
            <person name="Potter G."/>
            <person name="Perez-Trallero E."/>
        </authorList>
    </citation>
    <scope>NUCLEOTIDE SEQUENCE [LARGE SCALE GENOMIC DNA]</scope>
    <source>
        <strain evidence="4 5">X1655</strain>
    </source>
</reference>
<dbReference type="SUPFAM" id="SSF53927">
    <property type="entry name" value="Cytidine deaminase-like"/>
    <property type="match status" value="1"/>
</dbReference>
<dbReference type="STRING" id="1538463.B0T36_15635"/>
<keyword evidence="2" id="KW-0862">Zinc</keyword>
<sequence length="180" mass="18631">MSRDMDLLRQAIALAEAAGERGNRPFGAVITTTDGVVIATGRNEVAETGMATAHAELTAVTAATEAGRAVDLIGATVYASGEPCPMCSAAMVWAGIGRIVFAAAEPDFSEIIDGGPRFTLRCADVVGAADVDLDVSGPHLGEEALAPFHRFAENFPGGDNRAVTRDTDWARVSGKSQEGP</sequence>
<dbReference type="AlphaFoldDB" id="A0A1V2TDE9"/>
<dbReference type="GO" id="GO:0008270">
    <property type="term" value="F:zinc ion binding"/>
    <property type="evidence" value="ECO:0007669"/>
    <property type="project" value="InterPro"/>
</dbReference>
<dbReference type="GO" id="GO:0016787">
    <property type="term" value="F:hydrolase activity"/>
    <property type="evidence" value="ECO:0007669"/>
    <property type="project" value="InterPro"/>
</dbReference>
<dbReference type="CDD" id="cd01285">
    <property type="entry name" value="nucleoside_deaminase"/>
    <property type="match status" value="1"/>
</dbReference>
<comment type="caution">
    <text evidence="4">The sequence shown here is derived from an EMBL/GenBank/DDBJ whole genome shotgun (WGS) entry which is preliminary data.</text>
</comment>
<dbReference type="InterPro" id="IPR016193">
    <property type="entry name" value="Cytidine_deaminase-like"/>
</dbReference>
<protein>
    <submittedName>
        <fullName evidence="4">tRNA-specific adenosine deaminase</fullName>
    </submittedName>
</protein>
<evidence type="ECO:0000313" key="4">
    <source>
        <dbReference type="EMBL" id="ONM47371.1"/>
    </source>
</evidence>
<organism evidence="4 5">
    <name type="scientific">Nocardia donostiensis</name>
    <dbReference type="NCBI Taxonomy" id="1538463"/>
    <lineage>
        <taxon>Bacteria</taxon>
        <taxon>Bacillati</taxon>
        <taxon>Actinomycetota</taxon>
        <taxon>Actinomycetes</taxon>
        <taxon>Mycobacteriales</taxon>
        <taxon>Nocardiaceae</taxon>
        <taxon>Nocardia</taxon>
    </lineage>
</organism>
<dbReference type="PROSITE" id="PS51747">
    <property type="entry name" value="CYT_DCMP_DEAMINASES_2"/>
    <property type="match status" value="1"/>
</dbReference>
<dbReference type="Gene3D" id="3.40.140.10">
    <property type="entry name" value="Cytidine Deaminase, domain 2"/>
    <property type="match status" value="1"/>
</dbReference>
<dbReference type="PANTHER" id="PTHR11079">
    <property type="entry name" value="CYTOSINE DEAMINASE FAMILY MEMBER"/>
    <property type="match status" value="1"/>
</dbReference>
<dbReference type="InterPro" id="IPR016192">
    <property type="entry name" value="APOBEC/CMP_deaminase_Zn-bd"/>
</dbReference>
<evidence type="ECO:0000313" key="5">
    <source>
        <dbReference type="Proteomes" id="UP000188836"/>
    </source>
</evidence>
<dbReference type="OrthoDB" id="9802676at2"/>
<evidence type="ECO:0000256" key="1">
    <source>
        <dbReference type="ARBA" id="ARBA00022723"/>
    </source>
</evidence>
<dbReference type="RefSeq" id="WP_077118595.1">
    <property type="nucleotide sequence ID" value="NZ_MUKP01000001.1"/>
</dbReference>
<evidence type="ECO:0000259" key="3">
    <source>
        <dbReference type="PROSITE" id="PS51747"/>
    </source>
</evidence>
<dbReference type="InterPro" id="IPR002125">
    <property type="entry name" value="CMP_dCMP_dom"/>
</dbReference>
<dbReference type="Proteomes" id="UP000188836">
    <property type="component" value="Unassembled WGS sequence"/>
</dbReference>
<keyword evidence="5" id="KW-1185">Reference proteome</keyword>
<name>A0A1V2TDE9_9NOCA</name>
<proteinExistence type="predicted"/>
<accession>A0A1V2TDE9</accession>
<gene>
    <name evidence="4" type="ORF">B0T46_17425</name>
</gene>
<keyword evidence="1" id="KW-0479">Metal-binding</keyword>
<dbReference type="Pfam" id="PF00383">
    <property type="entry name" value="dCMP_cyt_deam_1"/>
    <property type="match status" value="1"/>
</dbReference>
<evidence type="ECO:0000256" key="2">
    <source>
        <dbReference type="ARBA" id="ARBA00022833"/>
    </source>
</evidence>
<dbReference type="PANTHER" id="PTHR11079:SF179">
    <property type="entry name" value="TRNA(ADENINE(34)) DEAMINASE, CHLOROPLASTIC"/>
    <property type="match status" value="1"/>
</dbReference>